<accession>A0A8H3QCT5</accession>
<name>A0A8H3QCT5_9GLOM</name>
<proteinExistence type="predicted"/>
<organism evidence="1 2">
    <name type="scientific">Rhizophagus clarus</name>
    <dbReference type="NCBI Taxonomy" id="94130"/>
    <lineage>
        <taxon>Eukaryota</taxon>
        <taxon>Fungi</taxon>
        <taxon>Fungi incertae sedis</taxon>
        <taxon>Mucoromycota</taxon>
        <taxon>Glomeromycotina</taxon>
        <taxon>Glomeromycetes</taxon>
        <taxon>Glomerales</taxon>
        <taxon>Glomeraceae</taxon>
        <taxon>Rhizophagus</taxon>
    </lineage>
</organism>
<evidence type="ECO:0000313" key="1">
    <source>
        <dbReference type="EMBL" id="GES74511.1"/>
    </source>
</evidence>
<dbReference type="Proteomes" id="UP000615446">
    <property type="component" value="Unassembled WGS sequence"/>
</dbReference>
<gene>
    <name evidence="1" type="ORF">RCL2_000198900</name>
</gene>
<dbReference type="EMBL" id="BLAL01000012">
    <property type="protein sequence ID" value="GES74511.1"/>
    <property type="molecule type" value="Genomic_DNA"/>
</dbReference>
<dbReference type="AlphaFoldDB" id="A0A8H3QCT5"/>
<protein>
    <submittedName>
        <fullName evidence="1">Uncharacterized protein</fullName>
    </submittedName>
</protein>
<comment type="caution">
    <text evidence="1">The sequence shown here is derived from an EMBL/GenBank/DDBJ whole genome shotgun (WGS) entry which is preliminary data.</text>
</comment>
<reference evidence="1" key="1">
    <citation type="submission" date="2019-10" db="EMBL/GenBank/DDBJ databases">
        <title>Conservation and host-specific expression of non-tandemly repeated heterogenous ribosome RNA gene in arbuscular mycorrhizal fungi.</title>
        <authorList>
            <person name="Maeda T."/>
            <person name="Kobayashi Y."/>
            <person name="Nakagawa T."/>
            <person name="Ezawa T."/>
            <person name="Yamaguchi K."/>
            <person name="Bino T."/>
            <person name="Nishimoto Y."/>
            <person name="Shigenobu S."/>
            <person name="Kawaguchi M."/>
        </authorList>
    </citation>
    <scope>NUCLEOTIDE SEQUENCE</scope>
    <source>
        <strain evidence="1">HR1</strain>
    </source>
</reference>
<sequence length="75" mass="8754">MTKKDFKSYKRRASYETCKRGQDPQRRYEAPVLLYKSLEEMLEKYGIRSNSIPSIPQFTQSLTQSMKVLQSLSSA</sequence>
<dbReference type="OrthoDB" id="10386258at2759"/>
<evidence type="ECO:0000313" key="2">
    <source>
        <dbReference type="Proteomes" id="UP000615446"/>
    </source>
</evidence>